<feature type="compositionally biased region" description="Basic and acidic residues" evidence="1">
    <location>
        <begin position="96"/>
        <end position="111"/>
    </location>
</feature>
<reference evidence="3 4" key="1">
    <citation type="submission" date="2025-04" db="UniProtKB">
        <authorList>
            <consortium name="RefSeq"/>
        </authorList>
    </citation>
    <scope>IDENTIFICATION</scope>
    <source>
        <tissue evidence="3 4">Whole body</tissue>
    </source>
</reference>
<feature type="compositionally biased region" description="Low complexity" evidence="1">
    <location>
        <begin position="57"/>
        <end position="72"/>
    </location>
</feature>
<dbReference type="GeneID" id="112453391"/>
<sequence length="157" mass="18129">MNDHYERGPYKRYLMNDDAEIPESTLRRRRLLETAQKESLQAEKHANNEDVWHADESLSSNTDNLSSNSADTSKNKVTDRSSIDELTSVSSTSDTSENKESDRSSTDDRCTDQTPDIFFDESFDHADVTDPERNEETVREINEREIHREIISILTEK</sequence>
<accession>A0A6J1PJX4</accession>
<protein>
    <submittedName>
        <fullName evidence="3 4">Uncharacterized protein LOC112453391</fullName>
    </submittedName>
</protein>
<keyword evidence="2" id="KW-1185">Reference proteome</keyword>
<dbReference type="RefSeq" id="XP_024869907.1">
    <property type="nucleotide sequence ID" value="XM_025014139.1"/>
</dbReference>
<feature type="compositionally biased region" description="Basic and acidic residues" evidence="1">
    <location>
        <begin position="122"/>
        <end position="137"/>
    </location>
</feature>
<dbReference type="AlphaFoldDB" id="A0A6J1PJX4"/>
<feature type="compositionally biased region" description="Polar residues" evidence="1">
    <location>
        <begin position="84"/>
        <end position="95"/>
    </location>
</feature>
<dbReference type="RefSeq" id="XP_024869906.1">
    <property type="nucleotide sequence ID" value="XM_025014138.1"/>
</dbReference>
<evidence type="ECO:0000313" key="3">
    <source>
        <dbReference type="RefSeq" id="XP_024869906.1"/>
    </source>
</evidence>
<organism evidence="2 4">
    <name type="scientific">Temnothorax curvispinosus</name>
    <dbReference type="NCBI Taxonomy" id="300111"/>
    <lineage>
        <taxon>Eukaryota</taxon>
        <taxon>Metazoa</taxon>
        <taxon>Ecdysozoa</taxon>
        <taxon>Arthropoda</taxon>
        <taxon>Hexapoda</taxon>
        <taxon>Insecta</taxon>
        <taxon>Pterygota</taxon>
        <taxon>Neoptera</taxon>
        <taxon>Endopterygota</taxon>
        <taxon>Hymenoptera</taxon>
        <taxon>Apocrita</taxon>
        <taxon>Aculeata</taxon>
        <taxon>Formicoidea</taxon>
        <taxon>Formicidae</taxon>
        <taxon>Myrmicinae</taxon>
        <taxon>Temnothorax</taxon>
    </lineage>
</organism>
<feature type="region of interest" description="Disordered" evidence="1">
    <location>
        <begin position="1"/>
        <end position="137"/>
    </location>
</feature>
<proteinExistence type="predicted"/>
<evidence type="ECO:0000256" key="1">
    <source>
        <dbReference type="SAM" id="MobiDB-lite"/>
    </source>
</evidence>
<evidence type="ECO:0000313" key="4">
    <source>
        <dbReference type="RefSeq" id="XP_024869907.1"/>
    </source>
</evidence>
<name>A0A6J1PJX4_9HYME</name>
<dbReference type="Proteomes" id="UP000504618">
    <property type="component" value="Unplaced"/>
</dbReference>
<gene>
    <name evidence="3 4" type="primary">LOC112453391</name>
</gene>
<evidence type="ECO:0000313" key="2">
    <source>
        <dbReference type="Proteomes" id="UP000504618"/>
    </source>
</evidence>
<feature type="compositionally biased region" description="Basic and acidic residues" evidence="1">
    <location>
        <begin position="31"/>
        <end position="56"/>
    </location>
</feature>
<feature type="compositionally biased region" description="Basic and acidic residues" evidence="1">
    <location>
        <begin position="73"/>
        <end position="83"/>
    </location>
</feature>